<name>A7NK68_ROSCS</name>
<reference evidence="1 2" key="1">
    <citation type="submission" date="2007-08" db="EMBL/GenBank/DDBJ databases">
        <title>Complete sequence of Roseiflexus castenholzii DSM 13941.</title>
        <authorList>
            <consortium name="US DOE Joint Genome Institute"/>
            <person name="Copeland A."/>
            <person name="Lucas S."/>
            <person name="Lapidus A."/>
            <person name="Barry K."/>
            <person name="Glavina del Rio T."/>
            <person name="Dalin E."/>
            <person name="Tice H."/>
            <person name="Pitluck S."/>
            <person name="Thompson L.S."/>
            <person name="Brettin T."/>
            <person name="Bruce D."/>
            <person name="Detter J.C."/>
            <person name="Han C."/>
            <person name="Tapia R."/>
            <person name="Schmutz J."/>
            <person name="Larimer F."/>
            <person name="Land M."/>
            <person name="Hauser L."/>
            <person name="Kyrpides N."/>
            <person name="Mikhailova N."/>
            <person name="Bryant D.A."/>
            <person name="Hanada S."/>
            <person name="Tsukatani Y."/>
            <person name="Richardson P."/>
        </authorList>
    </citation>
    <scope>NUCLEOTIDE SEQUENCE [LARGE SCALE GENOMIC DNA]</scope>
    <source>
        <strain evidence="2">DSM 13941 / HLO8</strain>
    </source>
</reference>
<sequence>MRNGDTPLMEADQFAAYIERRLSLYDDVLEVRERRGSSLIVHARGHEVTVSLDRFYRAYARDPARLDAIVQTMVSMLTRDIPARDRGDFAVLREHLFPMLKPISLLVFVRDRRLPMLVYRPFLADLIITYVVDEPQSVAYINEQHLDQWGVSERDIHEAALRNLRRRTDERVPYAMIGEDEQRLFIFNSNDGYDATRLLLTDILADWAQRVRGQLVIGIPNRDFLIALGDENPDILRSVAAQIQIDAVQRDYGLTDRLFTLVGGQIREYEMA</sequence>
<evidence type="ECO:0000313" key="1">
    <source>
        <dbReference type="EMBL" id="ABU57888.1"/>
    </source>
</evidence>
<evidence type="ECO:0008006" key="3">
    <source>
        <dbReference type="Google" id="ProtNLM"/>
    </source>
</evidence>
<dbReference type="eggNOG" id="COG4848">
    <property type="taxonomic scope" value="Bacteria"/>
</dbReference>
<accession>A7NK68</accession>
<dbReference type="RefSeq" id="WP_012120313.1">
    <property type="nucleotide sequence ID" value="NC_009767.1"/>
</dbReference>
<dbReference type="InterPro" id="IPR010838">
    <property type="entry name" value="DUF1444"/>
</dbReference>
<gene>
    <name evidence="1" type="ordered locus">Rcas_1796</name>
</gene>
<evidence type="ECO:0000313" key="2">
    <source>
        <dbReference type="Proteomes" id="UP000000263"/>
    </source>
</evidence>
<dbReference type="EMBL" id="CP000804">
    <property type="protein sequence ID" value="ABU57888.1"/>
    <property type="molecule type" value="Genomic_DNA"/>
</dbReference>
<dbReference type="KEGG" id="rca:Rcas_1796"/>
<protein>
    <recommendedName>
        <fullName evidence="3">DUF1444 family protein</fullName>
    </recommendedName>
</protein>
<dbReference type="Pfam" id="PF07285">
    <property type="entry name" value="DUF1444"/>
    <property type="match status" value="1"/>
</dbReference>
<dbReference type="HOGENOM" id="CLU_1003885_0_0_0"/>
<dbReference type="Proteomes" id="UP000000263">
    <property type="component" value="Chromosome"/>
</dbReference>
<dbReference type="AlphaFoldDB" id="A7NK68"/>
<dbReference type="OrthoDB" id="154553at2"/>
<keyword evidence="2" id="KW-1185">Reference proteome</keyword>
<organism evidence="1 2">
    <name type="scientific">Roseiflexus castenholzii (strain DSM 13941 / HLO8)</name>
    <dbReference type="NCBI Taxonomy" id="383372"/>
    <lineage>
        <taxon>Bacteria</taxon>
        <taxon>Bacillati</taxon>
        <taxon>Chloroflexota</taxon>
        <taxon>Chloroflexia</taxon>
        <taxon>Chloroflexales</taxon>
        <taxon>Roseiflexineae</taxon>
        <taxon>Roseiflexaceae</taxon>
        <taxon>Roseiflexus</taxon>
    </lineage>
</organism>
<proteinExistence type="predicted"/>
<dbReference type="STRING" id="383372.Rcas_1796"/>